<accession>A0ABV2YRU1</accession>
<sequence>GNNAETLQIKPDLADITVGDIKVQNVAVLTQADPEATGPAAVMATVFNDGWTDQTLDSITLPGGPTVELTSDKGSRVKVPAGGRVVIGGKDGAAVATIPGGREAVRDGDVQRVTFAFSETGNVSLDALVLPAENQFADWGPSAVPSAEPSGEPSSSASASASPSEPGDLDASEGEREPSAEQSASGAGH</sequence>
<feature type="compositionally biased region" description="Low complexity" evidence="1">
    <location>
        <begin position="140"/>
        <end position="166"/>
    </location>
</feature>
<proteinExistence type="predicted"/>
<evidence type="ECO:0000256" key="1">
    <source>
        <dbReference type="SAM" id="MobiDB-lite"/>
    </source>
</evidence>
<reference evidence="2 3" key="1">
    <citation type="submission" date="2024-06" db="EMBL/GenBank/DDBJ databases">
        <title>The Natural Products Discovery Center: Release of the First 8490 Sequenced Strains for Exploring Actinobacteria Biosynthetic Diversity.</title>
        <authorList>
            <person name="Kalkreuter E."/>
            <person name="Kautsar S.A."/>
            <person name="Yang D."/>
            <person name="Bader C.D."/>
            <person name="Teijaro C.N."/>
            <person name="Fluegel L."/>
            <person name="Davis C.M."/>
            <person name="Simpson J.R."/>
            <person name="Lauterbach L."/>
            <person name="Steele A.D."/>
            <person name="Gui C."/>
            <person name="Meng S."/>
            <person name="Li G."/>
            <person name="Viehrig K."/>
            <person name="Ye F."/>
            <person name="Su P."/>
            <person name="Kiefer A.F."/>
            <person name="Nichols A."/>
            <person name="Cepeda A.J."/>
            <person name="Yan W."/>
            <person name="Fan B."/>
            <person name="Jiang Y."/>
            <person name="Adhikari A."/>
            <person name="Zheng C.-J."/>
            <person name="Schuster L."/>
            <person name="Cowan T.M."/>
            <person name="Smanski M.J."/>
            <person name="Chevrette M.G."/>
            <person name="De Carvalho L.P.S."/>
            <person name="Shen B."/>
        </authorList>
    </citation>
    <scope>NUCLEOTIDE SEQUENCE [LARGE SCALE GENOMIC DNA]</scope>
    <source>
        <strain evidence="2 3">NPDC038104</strain>
    </source>
</reference>
<dbReference type="EMBL" id="JBEZUR010000113">
    <property type="protein sequence ID" value="MEU3558434.1"/>
    <property type="molecule type" value="Genomic_DNA"/>
</dbReference>
<evidence type="ECO:0000313" key="2">
    <source>
        <dbReference type="EMBL" id="MEU3558434.1"/>
    </source>
</evidence>
<protein>
    <submittedName>
        <fullName evidence="2">DUF461 domain-containing protein</fullName>
    </submittedName>
</protein>
<organism evidence="2 3">
    <name type="scientific">Streptomyces fragilis</name>
    <dbReference type="NCBI Taxonomy" id="67301"/>
    <lineage>
        <taxon>Bacteria</taxon>
        <taxon>Bacillati</taxon>
        <taxon>Actinomycetota</taxon>
        <taxon>Actinomycetes</taxon>
        <taxon>Kitasatosporales</taxon>
        <taxon>Streptomycetaceae</taxon>
        <taxon>Streptomyces</taxon>
    </lineage>
</organism>
<gene>
    <name evidence="2" type="ORF">AB0E65_30125</name>
</gene>
<dbReference type="SUPFAM" id="SSF110087">
    <property type="entry name" value="DR1885-like metal-binding protein"/>
    <property type="match status" value="1"/>
</dbReference>
<name>A0ABV2YRU1_9ACTN</name>
<feature type="compositionally biased region" description="Polar residues" evidence="1">
    <location>
        <begin position="180"/>
        <end position="189"/>
    </location>
</feature>
<dbReference type="InterPro" id="IPR007410">
    <property type="entry name" value="LpqE-like"/>
</dbReference>
<dbReference type="InterPro" id="IPR036182">
    <property type="entry name" value="PCuAC_sf"/>
</dbReference>
<dbReference type="Gene3D" id="2.60.40.1890">
    <property type="entry name" value="PCu(A)C copper chaperone"/>
    <property type="match status" value="1"/>
</dbReference>
<feature type="non-terminal residue" evidence="2">
    <location>
        <position position="1"/>
    </location>
</feature>
<dbReference type="RefSeq" id="WP_359294416.1">
    <property type="nucleotide sequence ID" value="NZ_JBEZUR010000113.1"/>
</dbReference>
<dbReference type="Proteomes" id="UP001550850">
    <property type="component" value="Unassembled WGS sequence"/>
</dbReference>
<comment type="caution">
    <text evidence="2">The sequence shown here is derived from an EMBL/GenBank/DDBJ whole genome shotgun (WGS) entry which is preliminary data.</text>
</comment>
<feature type="region of interest" description="Disordered" evidence="1">
    <location>
        <begin position="139"/>
        <end position="189"/>
    </location>
</feature>
<keyword evidence="3" id="KW-1185">Reference proteome</keyword>
<dbReference type="Pfam" id="PF04314">
    <property type="entry name" value="PCuAC"/>
    <property type="match status" value="1"/>
</dbReference>
<evidence type="ECO:0000313" key="3">
    <source>
        <dbReference type="Proteomes" id="UP001550850"/>
    </source>
</evidence>